<evidence type="ECO:0000313" key="2">
    <source>
        <dbReference type="EMBL" id="RKH51921.1"/>
    </source>
</evidence>
<dbReference type="AlphaFoldDB" id="A0A3A8PBH8"/>
<accession>A0A3A8PBH8</accession>
<evidence type="ECO:0000313" key="3">
    <source>
        <dbReference type="Proteomes" id="UP000272888"/>
    </source>
</evidence>
<protein>
    <submittedName>
        <fullName evidence="2">Uncharacterized protein</fullName>
    </submittedName>
</protein>
<dbReference type="Proteomes" id="UP000272888">
    <property type="component" value="Unassembled WGS sequence"/>
</dbReference>
<sequence>MIHVPGAWPRWARRAAAPPPARCTGPPPSRRRPVCPRGAGWERPGCAGAAGPRGCARRGRRR</sequence>
<reference evidence="3" key="1">
    <citation type="submission" date="2018-09" db="EMBL/GenBank/DDBJ databases">
        <authorList>
            <person name="Livingstone P.G."/>
            <person name="Whitworth D.E."/>
        </authorList>
    </citation>
    <scope>NUCLEOTIDE SEQUENCE [LARGE SCALE GENOMIC DNA]</scope>
    <source>
        <strain evidence="3">CA051B</strain>
    </source>
</reference>
<feature type="compositionally biased region" description="Pro residues" evidence="1">
    <location>
        <begin position="17"/>
        <end position="28"/>
    </location>
</feature>
<comment type="caution">
    <text evidence="2">The sequence shown here is derived from an EMBL/GenBank/DDBJ whole genome shotgun (WGS) entry which is preliminary data.</text>
</comment>
<evidence type="ECO:0000256" key="1">
    <source>
        <dbReference type="SAM" id="MobiDB-lite"/>
    </source>
</evidence>
<organism evidence="2 3">
    <name type="scientific">Corallococcus llansteffanensis</name>
    <dbReference type="NCBI Taxonomy" id="2316731"/>
    <lineage>
        <taxon>Bacteria</taxon>
        <taxon>Pseudomonadati</taxon>
        <taxon>Myxococcota</taxon>
        <taxon>Myxococcia</taxon>
        <taxon>Myxococcales</taxon>
        <taxon>Cystobacterineae</taxon>
        <taxon>Myxococcaceae</taxon>
        <taxon>Corallococcus</taxon>
    </lineage>
</organism>
<feature type="compositionally biased region" description="Low complexity" evidence="1">
    <location>
        <begin position="1"/>
        <end position="16"/>
    </location>
</feature>
<gene>
    <name evidence="2" type="ORF">D7V93_28605</name>
</gene>
<keyword evidence="3" id="KW-1185">Reference proteome</keyword>
<name>A0A3A8PBH8_9BACT</name>
<feature type="compositionally biased region" description="Low complexity" evidence="1">
    <location>
        <begin position="43"/>
        <end position="54"/>
    </location>
</feature>
<dbReference type="EMBL" id="RAWB01000372">
    <property type="protein sequence ID" value="RKH51921.1"/>
    <property type="molecule type" value="Genomic_DNA"/>
</dbReference>
<feature type="region of interest" description="Disordered" evidence="1">
    <location>
        <begin position="1"/>
        <end position="62"/>
    </location>
</feature>
<proteinExistence type="predicted"/>